<evidence type="ECO:0000259" key="9">
    <source>
        <dbReference type="PROSITE" id="PS50157"/>
    </source>
</evidence>
<comment type="subcellular location">
    <subcellularLocation>
        <location evidence="1">Nucleus</location>
    </subcellularLocation>
</comment>
<keyword evidence="2" id="KW-0479">Metal-binding</keyword>
<dbReference type="PANTHER" id="PTHR24394:SF44">
    <property type="entry name" value="ZINC FINGER PROTEIN 271-LIKE"/>
    <property type="match status" value="1"/>
</dbReference>
<protein>
    <recommendedName>
        <fullName evidence="9">C2H2-type domain-containing protein</fullName>
    </recommendedName>
</protein>
<dbReference type="InterPro" id="IPR036236">
    <property type="entry name" value="Znf_C2H2_sf"/>
</dbReference>
<feature type="domain" description="C2H2-type" evidence="9">
    <location>
        <begin position="247"/>
        <end position="274"/>
    </location>
</feature>
<accession>A0A7J6CJY2</accession>
<feature type="domain" description="C2H2-type" evidence="9">
    <location>
        <begin position="275"/>
        <end position="298"/>
    </location>
</feature>
<keyword evidence="3" id="KW-0677">Repeat</keyword>
<dbReference type="AlphaFoldDB" id="A0A7J6CJY2"/>
<name>A0A7J6CJY2_9TELE</name>
<dbReference type="GO" id="GO:0000981">
    <property type="term" value="F:DNA-binding transcription factor activity, RNA polymerase II-specific"/>
    <property type="evidence" value="ECO:0007669"/>
    <property type="project" value="TreeGrafter"/>
</dbReference>
<dbReference type="GO" id="GO:0008270">
    <property type="term" value="F:zinc ion binding"/>
    <property type="evidence" value="ECO:0007669"/>
    <property type="project" value="UniProtKB-KW"/>
</dbReference>
<organism evidence="10 11">
    <name type="scientific">Onychostoma macrolepis</name>
    <dbReference type="NCBI Taxonomy" id="369639"/>
    <lineage>
        <taxon>Eukaryota</taxon>
        <taxon>Metazoa</taxon>
        <taxon>Chordata</taxon>
        <taxon>Craniata</taxon>
        <taxon>Vertebrata</taxon>
        <taxon>Euteleostomi</taxon>
        <taxon>Actinopterygii</taxon>
        <taxon>Neopterygii</taxon>
        <taxon>Teleostei</taxon>
        <taxon>Ostariophysi</taxon>
        <taxon>Cypriniformes</taxon>
        <taxon>Cyprinidae</taxon>
        <taxon>Acrossocheilinae</taxon>
        <taxon>Onychostoma</taxon>
    </lineage>
</organism>
<dbReference type="FunFam" id="3.30.160.60:FF:000251">
    <property type="entry name" value="FEZ family zinc finger 2"/>
    <property type="match status" value="1"/>
</dbReference>
<dbReference type="PROSITE" id="PS00028">
    <property type="entry name" value="ZINC_FINGER_C2H2_1"/>
    <property type="match status" value="2"/>
</dbReference>
<reference evidence="10 11" key="1">
    <citation type="submission" date="2020-04" db="EMBL/GenBank/DDBJ databases">
        <title>Chromosome-level genome assembly of a cyprinid fish Onychostoma macrolepis by integration of Nanopore Sequencing, Bionano and Hi-C technology.</title>
        <authorList>
            <person name="Wang D."/>
        </authorList>
    </citation>
    <scope>NUCLEOTIDE SEQUENCE [LARGE SCALE GENOMIC DNA]</scope>
    <source>
        <strain evidence="10">SWU-2019</strain>
        <tissue evidence="10">Muscle</tissue>
    </source>
</reference>
<dbReference type="GO" id="GO:0005634">
    <property type="term" value="C:nucleus"/>
    <property type="evidence" value="ECO:0007669"/>
    <property type="project" value="UniProtKB-SubCell"/>
</dbReference>
<comment type="caution">
    <text evidence="10">The sequence shown here is derived from an EMBL/GenBank/DDBJ whole genome shotgun (WGS) entry which is preliminary data.</text>
</comment>
<evidence type="ECO:0000256" key="8">
    <source>
        <dbReference type="SAM" id="MobiDB-lite"/>
    </source>
</evidence>
<evidence type="ECO:0000256" key="5">
    <source>
        <dbReference type="ARBA" id="ARBA00022833"/>
    </source>
</evidence>
<dbReference type="Proteomes" id="UP000579812">
    <property type="component" value="Unassembled WGS sequence"/>
</dbReference>
<dbReference type="SMART" id="SM00355">
    <property type="entry name" value="ZnF_C2H2"/>
    <property type="match status" value="2"/>
</dbReference>
<keyword evidence="6" id="KW-0539">Nucleus</keyword>
<dbReference type="FunFam" id="3.30.160.60:FF:000164">
    <property type="entry name" value="Fez family zinc finger protein 2"/>
    <property type="match status" value="1"/>
</dbReference>
<dbReference type="InterPro" id="IPR013087">
    <property type="entry name" value="Znf_C2H2_type"/>
</dbReference>
<evidence type="ECO:0000256" key="2">
    <source>
        <dbReference type="ARBA" id="ARBA00022723"/>
    </source>
</evidence>
<proteinExistence type="predicted"/>
<feature type="region of interest" description="Disordered" evidence="8">
    <location>
        <begin position="354"/>
        <end position="394"/>
    </location>
</feature>
<evidence type="ECO:0000256" key="4">
    <source>
        <dbReference type="ARBA" id="ARBA00022771"/>
    </source>
</evidence>
<dbReference type="Gene3D" id="3.30.160.60">
    <property type="entry name" value="Classic Zinc Finger"/>
    <property type="match status" value="2"/>
</dbReference>
<dbReference type="PROSITE" id="PS50157">
    <property type="entry name" value="ZINC_FINGER_C2H2_2"/>
    <property type="match status" value="2"/>
</dbReference>
<evidence type="ECO:0000313" key="10">
    <source>
        <dbReference type="EMBL" id="KAF4107550.1"/>
    </source>
</evidence>
<keyword evidence="11" id="KW-1185">Reference proteome</keyword>
<evidence type="ECO:0000256" key="3">
    <source>
        <dbReference type="ARBA" id="ARBA00022737"/>
    </source>
</evidence>
<dbReference type="PANTHER" id="PTHR24394">
    <property type="entry name" value="ZINC FINGER PROTEIN"/>
    <property type="match status" value="1"/>
</dbReference>
<keyword evidence="4 7" id="KW-0863">Zinc-finger</keyword>
<sequence length="442" mass="47878">MSCPRLDDRSGATAAPKSLAFSIDRIMSKTSEPKAAAAEEERRGGLDGSEGKRTLGLCTPIPCMIPIQPFSYDLQAKALMNYSEFWKVNFRGALCTSAAMCKSNCGVCGKADAGIKHSVLPGSRVIKPQVIHQALAMPTNGSLCYFNYLDSAYHQSELLSGHLFSSAIANSQAQAISAHQKLLLLENAKLACVSPEKFPTPQYPHKEHLPGQLDQIVRENHSLTEKNGVKAHSKTNNCSADGKPKNFTCEVCGKVFNAHYNLTRHMPVHTGARPFVCKVCGKGFRQASTLCRHKIIHTQGLEWQAAVPPSLRSACSSRACSEKEIYCSKVSRQPHGSGARGLCLAGITSMSVSEFSTPPQPTNPPANLEASTGALTSGAGVPAEEEGQLPTTTTSTMTIQMIAFVKPPLRVTLNWFDHPIRLGHGLQSLPPWRDDRQDSERV</sequence>
<gene>
    <name evidence="10" type="ORF">G5714_011914</name>
</gene>
<evidence type="ECO:0000313" key="11">
    <source>
        <dbReference type="Proteomes" id="UP000579812"/>
    </source>
</evidence>
<dbReference type="Pfam" id="PF00096">
    <property type="entry name" value="zf-C2H2"/>
    <property type="match status" value="2"/>
</dbReference>
<keyword evidence="5" id="KW-0862">Zinc</keyword>
<evidence type="ECO:0000256" key="1">
    <source>
        <dbReference type="ARBA" id="ARBA00004123"/>
    </source>
</evidence>
<dbReference type="EMBL" id="JAAMOB010000011">
    <property type="protein sequence ID" value="KAF4107550.1"/>
    <property type="molecule type" value="Genomic_DNA"/>
</dbReference>
<dbReference type="SUPFAM" id="SSF57667">
    <property type="entry name" value="beta-beta-alpha zinc fingers"/>
    <property type="match status" value="1"/>
</dbReference>
<evidence type="ECO:0000256" key="6">
    <source>
        <dbReference type="ARBA" id="ARBA00023242"/>
    </source>
</evidence>
<evidence type="ECO:0000256" key="7">
    <source>
        <dbReference type="PROSITE-ProRule" id="PRU00042"/>
    </source>
</evidence>